<gene>
    <name evidence="2" type="ORF">HG15A2_00810</name>
</gene>
<evidence type="ECO:0000256" key="1">
    <source>
        <dbReference type="SAM" id="MobiDB-lite"/>
    </source>
</evidence>
<name>A0A517MPL2_9BACT</name>
<dbReference type="EMBL" id="CP036263">
    <property type="protein sequence ID" value="QDS96823.1"/>
    <property type="molecule type" value="Genomic_DNA"/>
</dbReference>
<accession>A0A517MPL2</accession>
<keyword evidence="3" id="KW-1185">Reference proteome</keyword>
<feature type="compositionally biased region" description="Basic and acidic residues" evidence="1">
    <location>
        <begin position="147"/>
        <end position="157"/>
    </location>
</feature>
<feature type="region of interest" description="Disordered" evidence="1">
    <location>
        <begin position="90"/>
        <end position="288"/>
    </location>
</feature>
<organism evidence="2 3">
    <name type="scientific">Adhaeretor mobilis</name>
    <dbReference type="NCBI Taxonomy" id="1930276"/>
    <lineage>
        <taxon>Bacteria</taxon>
        <taxon>Pseudomonadati</taxon>
        <taxon>Planctomycetota</taxon>
        <taxon>Planctomycetia</taxon>
        <taxon>Pirellulales</taxon>
        <taxon>Lacipirellulaceae</taxon>
        <taxon>Adhaeretor</taxon>
    </lineage>
</organism>
<proteinExistence type="predicted"/>
<protein>
    <submittedName>
        <fullName evidence="2">Uncharacterized protein</fullName>
    </submittedName>
</protein>
<evidence type="ECO:0000313" key="3">
    <source>
        <dbReference type="Proteomes" id="UP000319852"/>
    </source>
</evidence>
<feature type="compositionally biased region" description="Acidic residues" evidence="1">
    <location>
        <begin position="246"/>
        <end position="259"/>
    </location>
</feature>
<dbReference type="Proteomes" id="UP000319852">
    <property type="component" value="Chromosome"/>
</dbReference>
<dbReference type="KEGG" id="amob:HG15A2_00810"/>
<dbReference type="AlphaFoldDB" id="A0A517MPL2"/>
<sequence length="587" mass="63781">MLHRTNFFPQNRLNAALLWAAGLLSVCCFTGCWEEIRYQGGQQEGQTAASGHTKTASIVEPTAPPLVDQQEPIPESAPESQSVVLPEALPAEPGNRTQDIREQDNPNSASRFGGGESEHETISEENSPGEEYPKQEDAEAEVASPPVEDRYATRDEPTEILSPEPIGEPEPELETELESEPEPEPEAESELTVDDLFPVDPPEPSELPAQIVKQEVSETEPEPEAEPETTEVEAQDDVPEATMKTEDDDDPFSLFDDSEPAQVETPQPVASGEAAPEAESLSEQRALTSLSKDEEIGLLFGGQAKPSEETPTVKTEPAPPAAWELPARDEPAEAKQLEELAVPPEDIALPQIPSPEPMVEEIEVEETTTENEATVGVGQERSIVKGAEVPDPNAVTSQTPEVVVPEIVQPKITDRPSVVPSVEKQAAVWQAASRWSMALALRAKGMKPATYNSAWNRAAAASKQLAITLPPVPVVPSEDQAVSEIQTSMIEQTGPQLWQAIERQHGVPAGDLAQFAVRTNCLLLNYSPRRPQFAGEAVEFTRLAEAAGLPPELWQPLVHLIKDHASFAEVKGEIFALHKQVAKHFTR</sequence>
<evidence type="ECO:0000313" key="2">
    <source>
        <dbReference type="EMBL" id="QDS96823.1"/>
    </source>
</evidence>
<feature type="compositionally biased region" description="Acidic residues" evidence="1">
    <location>
        <begin position="217"/>
        <end position="239"/>
    </location>
</feature>
<feature type="compositionally biased region" description="Acidic residues" evidence="1">
    <location>
        <begin position="167"/>
        <end position="193"/>
    </location>
</feature>
<reference evidence="2 3" key="1">
    <citation type="submission" date="2019-02" db="EMBL/GenBank/DDBJ databases">
        <title>Deep-cultivation of Planctomycetes and their phenomic and genomic characterization uncovers novel biology.</title>
        <authorList>
            <person name="Wiegand S."/>
            <person name="Jogler M."/>
            <person name="Boedeker C."/>
            <person name="Pinto D."/>
            <person name="Vollmers J."/>
            <person name="Rivas-Marin E."/>
            <person name="Kohn T."/>
            <person name="Peeters S.H."/>
            <person name="Heuer A."/>
            <person name="Rast P."/>
            <person name="Oberbeckmann S."/>
            <person name="Bunk B."/>
            <person name="Jeske O."/>
            <person name="Meyerdierks A."/>
            <person name="Storesund J.E."/>
            <person name="Kallscheuer N."/>
            <person name="Luecker S."/>
            <person name="Lage O.M."/>
            <person name="Pohl T."/>
            <person name="Merkel B.J."/>
            <person name="Hornburger P."/>
            <person name="Mueller R.-W."/>
            <person name="Bruemmer F."/>
            <person name="Labrenz M."/>
            <person name="Spormann A.M."/>
            <person name="Op den Camp H."/>
            <person name="Overmann J."/>
            <person name="Amann R."/>
            <person name="Jetten M.S.M."/>
            <person name="Mascher T."/>
            <person name="Medema M.H."/>
            <person name="Devos D.P."/>
            <person name="Kaster A.-K."/>
            <person name="Ovreas L."/>
            <person name="Rohde M."/>
            <person name="Galperin M.Y."/>
            <person name="Jogler C."/>
        </authorList>
    </citation>
    <scope>NUCLEOTIDE SEQUENCE [LARGE SCALE GENOMIC DNA]</scope>
    <source>
        <strain evidence="2 3">HG15A2</strain>
    </source>
</reference>
<feature type="region of interest" description="Disordered" evidence="1">
    <location>
        <begin position="300"/>
        <end position="331"/>
    </location>
</feature>